<dbReference type="SUPFAM" id="SSF82784">
    <property type="entry name" value="OsmC-like"/>
    <property type="match status" value="1"/>
</dbReference>
<dbReference type="PANTHER" id="PTHR34352">
    <property type="entry name" value="PROTEIN YHFA"/>
    <property type="match status" value="1"/>
</dbReference>
<dbReference type="Gene3D" id="3.30.300.20">
    <property type="match status" value="1"/>
</dbReference>
<dbReference type="AlphaFoldDB" id="A0A0W8FZ16"/>
<protein>
    <submittedName>
        <fullName evidence="1">Osmc/ohr family protein</fullName>
    </submittedName>
</protein>
<gene>
    <name evidence="1" type="ORF">ASZ90_004141</name>
</gene>
<accession>A0A0W8FZ16</accession>
<dbReference type="InterPro" id="IPR015946">
    <property type="entry name" value="KH_dom-like_a/b"/>
</dbReference>
<proteinExistence type="predicted"/>
<evidence type="ECO:0000313" key="1">
    <source>
        <dbReference type="EMBL" id="KUG26025.1"/>
    </source>
</evidence>
<dbReference type="EMBL" id="LNQE01000552">
    <property type="protein sequence ID" value="KUG26025.1"/>
    <property type="molecule type" value="Genomic_DNA"/>
</dbReference>
<dbReference type="InterPro" id="IPR036102">
    <property type="entry name" value="OsmC/Ohrsf"/>
</dbReference>
<reference evidence="1" key="1">
    <citation type="journal article" date="2015" name="Proc. Natl. Acad. Sci. U.S.A.">
        <title>Networks of energetic and metabolic interactions define dynamics in microbial communities.</title>
        <authorList>
            <person name="Embree M."/>
            <person name="Liu J.K."/>
            <person name="Al-Bassam M.M."/>
            <person name="Zengler K."/>
        </authorList>
    </citation>
    <scope>NUCLEOTIDE SEQUENCE</scope>
</reference>
<dbReference type="PANTHER" id="PTHR34352:SF1">
    <property type="entry name" value="PROTEIN YHFA"/>
    <property type="match status" value="1"/>
</dbReference>
<sequence>MAQKKAFIKQLQGITFAGKTDSNNWVMMDGPENFGGSNAGIRPKELLLLSLGGCTGSDVASILQKKRIKLDGYEMNLTADASEDYPQVYTKIHIEYIFYGEGIPAKDVEKAIELSQTKYCGVTAMLKKAMEITHSYKILKSKEEKSN</sequence>
<name>A0A0W8FZ16_9ZZZZ</name>
<dbReference type="InterPro" id="IPR003718">
    <property type="entry name" value="OsmC/Ohr_fam"/>
</dbReference>
<dbReference type="Pfam" id="PF02566">
    <property type="entry name" value="OsmC"/>
    <property type="match status" value="1"/>
</dbReference>
<comment type="caution">
    <text evidence="1">The sequence shown here is derived from an EMBL/GenBank/DDBJ whole genome shotgun (WGS) entry which is preliminary data.</text>
</comment>
<organism evidence="1">
    <name type="scientific">hydrocarbon metagenome</name>
    <dbReference type="NCBI Taxonomy" id="938273"/>
    <lineage>
        <taxon>unclassified sequences</taxon>
        <taxon>metagenomes</taxon>
        <taxon>ecological metagenomes</taxon>
    </lineage>
</organism>